<evidence type="ECO:0000313" key="3">
    <source>
        <dbReference type="Proteomes" id="UP001370758"/>
    </source>
</evidence>
<dbReference type="EMBL" id="JAVHJL010000002">
    <property type="protein sequence ID" value="KAK6509537.1"/>
    <property type="molecule type" value="Genomic_DNA"/>
</dbReference>
<dbReference type="Proteomes" id="UP001370758">
    <property type="component" value="Unassembled WGS sequence"/>
</dbReference>
<feature type="compositionally biased region" description="Low complexity" evidence="1">
    <location>
        <begin position="77"/>
        <end position="93"/>
    </location>
</feature>
<dbReference type="AlphaFoldDB" id="A0AAV9WL56"/>
<evidence type="ECO:0000256" key="1">
    <source>
        <dbReference type="SAM" id="MobiDB-lite"/>
    </source>
</evidence>
<gene>
    <name evidence="2" type="ORF">TWF481_004277</name>
</gene>
<comment type="caution">
    <text evidence="2">The sequence shown here is derived from an EMBL/GenBank/DDBJ whole genome shotgun (WGS) entry which is preliminary data.</text>
</comment>
<keyword evidence="3" id="KW-1185">Reference proteome</keyword>
<proteinExistence type="predicted"/>
<evidence type="ECO:0000313" key="2">
    <source>
        <dbReference type="EMBL" id="KAK6509537.1"/>
    </source>
</evidence>
<sequence length="93" mass="9424">MLERIDDDDDDGAGGGGDDDGEEDGDESGESGESGEGKEEDVEDKATMAEGLMMAYFDSIPGKTNGERGGGETQQRTATTSSASPLSGLSLAG</sequence>
<accession>A0AAV9WL56</accession>
<name>A0AAV9WL56_9PEZI</name>
<protein>
    <submittedName>
        <fullName evidence="2">Uncharacterized protein</fullName>
    </submittedName>
</protein>
<organism evidence="2 3">
    <name type="scientific">Arthrobotrys musiformis</name>
    <dbReference type="NCBI Taxonomy" id="47236"/>
    <lineage>
        <taxon>Eukaryota</taxon>
        <taxon>Fungi</taxon>
        <taxon>Dikarya</taxon>
        <taxon>Ascomycota</taxon>
        <taxon>Pezizomycotina</taxon>
        <taxon>Orbiliomycetes</taxon>
        <taxon>Orbiliales</taxon>
        <taxon>Orbiliaceae</taxon>
        <taxon>Arthrobotrys</taxon>
    </lineage>
</organism>
<reference evidence="2 3" key="1">
    <citation type="submission" date="2023-08" db="EMBL/GenBank/DDBJ databases">
        <authorList>
            <person name="Palmer J.M."/>
        </authorList>
    </citation>
    <scope>NUCLEOTIDE SEQUENCE [LARGE SCALE GENOMIC DNA]</scope>
    <source>
        <strain evidence="2 3">TWF481</strain>
    </source>
</reference>
<feature type="compositionally biased region" description="Acidic residues" evidence="1">
    <location>
        <begin position="1"/>
        <end position="30"/>
    </location>
</feature>
<feature type="region of interest" description="Disordered" evidence="1">
    <location>
        <begin position="1"/>
        <end position="93"/>
    </location>
</feature>